<dbReference type="AlphaFoldDB" id="A0A8J6IRL7"/>
<dbReference type="RefSeq" id="WP_186504801.1">
    <property type="nucleotide sequence ID" value="NZ_JACNEP010000001.1"/>
</dbReference>
<sequence length="617" mass="67381">MASGNSWTKALFVGIWNVLNFIRSAFFNIIFIVIVIFIISAAFSGDDKITVPVKSALVLNIKGNVVIQKEAVDPLQTFVEDATGHKDTPNEELLDDIIFAINNAKEDQRIKTLVLDLENMRGAGLDKLEQIAAAIDDFKQSGKPVFAIADNYSQGQYYLAAHADHLYLNPMGTVLFEGFGRYGMYFKSALEKLKANAHIFRVGTFKSAVEPFIRDDMSDAAKEANNAWLSAMWQQYKESVANARNVDISNFDEKADVLLAKLEEANGDFAQYALNNQWVDALKTRQQVVNDISDIVGKSDSKRGYTNIDLDDYLDVIRSPFPSKSKTDNVAIVVAKGEILDGSKQPGTIGGDSTARLLRKARLDDSVKAVVLYVDSPGGSAFASEVIRQEIESLKAAGKPVVAQMSSVAASGGYWISASADEIWAAPSTITGSIGIFGMFLTFENSLEHIGIHTDGIATTELAGISQYRALDPKVGAIFQRSIENGYDKFISMVAENRHMTKEQVDQIAQGRVWIGEAAKDLGLVDHLGYINDAIASAAKLAGLEKYDTKTIEKELSPQQKFMQKLFGKASAIVKSDISSEPNALVKLLNSVLGDIKPVTELNDPNGIYARCLACEI</sequence>
<dbReference type="Proteomes" id="UP000601768">
    <property type="component" value="Unassembled WGS sequence"/>
</dbReference>
<keyword evidence="6 8" id="KW-0472">Membrane</keyword>
<protein>
    <submittedName>
        <fullName evidence="10">Signal peptide peptidase SppA</fullName>
    </submittedName>
</protein>
<keyword evidence="5" id="KW-0720">Serine protease</keyword>
<dbReference type="EMBL" id="JACNEP010000001">
    <property type="protein sequence ID" value="MBC3764321.1"/>
    <property type="molecule type" value="Genomic_DNA"/>
</dbReference>
<evidence type="ECO:0000259" key="9">
    <source>
        <dbReference type="Pfam" id="PF01343"/>
    </source>
</evidence>
<dbReference type="CDD" id="cd07018">
    <property type="entry name" value="S49_SppA_67K_type"/>
    <property type="match status" value="1"/>
</dbReference>
<dbReference type="InterPro" id="IPR047272">
    <property type="entry name" value="S49_SppA_C"/>
</dbReference>
<evidence type="ECO:0000313" key="10">
    <source>
        <dbReference type="EMBL" id="MBC3764321.1"/>
    </source>
</evidence>
<dbReference type="InterPro" id="IPR002142">
    <property type="entry name" value="Peptidase_S49"/>
</dbReference>
<feature type="domain" description="Peptidase S49" evidence="9">
    <location>
        <begin position="395"/>
        <end position="544"/>
    </location>
</feature>
<dbReference type="PANTHER" id="PTHR33209">
    <property type="entry name" value="PROTEASE 4"/>
    <property type="match status" value="1"/>
</dbReference>
<gene>
    <name evidence="10" type="primary">sppA</name>
    <name evidence="10" type="ORF">H8B19_00385</name>
</gene>
<keyword evidence="8" id="KW-1133">Transmembrane helix</keyword>
<evidence type="ECO:0000256" key="6">
    <source>
        <dbReference type="ARBA" id="ARBA00023136"/>
    </source>
</evidence>
<evidence type="ECO:0000256" key="5">
    <source>
        <dbReference type="ARBA" id="ARBA00022825"/>
    </source>
</evidence>
<evidence type="ECO:0000256" key="1">
    <source>
        <dbReference type="ARBA" id="ARBA00004370"/>
    </source>
</evidence>
<evidence type="ECO:0000256" key="4">
    <source>
        <dbReference type="ARBA" id="ARBA00022801"/>
    </source>
</evidence>
<dbReference type="PANTHER" id="PTHR33209:SF1">
    <property type="entry name" value="PEPTIDASE S49 DOMAIN-CONTAINING PROTEIN"/>
    <property type="match status" value="1"/>
</dbReference>
<keyword evidence="3" id="KW-0645">Protease</keyword>
<dbReference type="InterPro" id="IPR004634">
    <property type="entry name" value="Pept_S49_pIV"/>
</dbReference>
<keyword evidence="11" id="KW-1185">Reference proteome</keyword>
<organism evidence="10 11">
    <name type="scientific">Neptunicella marina</name>
    <dbReference type="NCBI Taxonomy" id="2125989"/>
    <lineage>
        <taxon>Bacteria</taxon>
        <taxon>Pseudomonadati</taxon>
        <taxon>Pseudomonadota</taxon>
        <taxon>Gammaproteobacteria</taxon>
        <taxon>Alteromonadales</taxon>
        <taxon>Alteromonadaceae</taxon>
        <taxon>Neptunicella</taxon>
    </lineage>
</organism>
<dbReference type="CDD" id="cd07023">
    <property type="entry name" value="S49_Sppa_N_C"/>
    <property type="match status" value="1"/>
</dbReference>
<feature type="transmembrane region" description="Helical" evidence="8">
    <location>
        <begin position="21"/>
        <end position="43"/>
    </location>
</feature>
<dbReference type="Pfam" id="PF01343">
    <property type="entry name" value="Peptidase_S49"/>
    <property type="match status" value="2"/>
</dbReference>
<name>A0A8J6IRL7_9ALTE</name>
<proteinExistence type="inferred from homology"/>
<dbReference type="SUPFAM" id="SSF52096">
    <property type="entry name" value="ClpP/crotonase"/>
    <property type="match status" value="2"/>
</dbReference>
<accession>A0A8J6IRL7</accession>
<comment type="caution">
    <text evidence="10">The sequence shown here is derived from an EMBL/GenBank/DDBJ whole genome shotgun (WGS) entry which is preliminary data.</text>
</comment>
<feature type="domain" description="Peptidase S49" evidence="9">
    <location>
        <begin position="138"/>
        <end position="292"/>
    </location>
</feature>
<keyword evidence="8" id="KW-0812">Transmembrane</keyword>
<dbReference type="NCBIfam" id="TIGR00706">
    <property type="entry name" value="SppA_dom"/>
    <property type="match status" value="1"/>
</dbReference>
<reference evidence="10" key="2">
    <citation type="submission" date="2020-08" db="EMBL/GenBank/DDBJ databases">
        <authorList>
            <person name="Lai Q."/>
        </authorList>
    </citation>
    <scope>NUCLEOTIDE SEQUENCE</scope>
    <source>
        <strain evidence="10">S27-2</strain>
    </source>
</reference>
<evidence type="ECO:0000256" key="2">
    <source>
        <dbReference type="ARBA" id="ARBA00008683"/>
    </source>
</evidence>
<feature type="active site" description="Proton donor/acceptor" evidence="7">
    <location>
        <position position="206"/>
    </location>
</feature>
<dbReference type="InterPro" id="IPR047217">
    <property type="entry name" value="S49_SppA_67K_type_N"/>
</dbReference>
<dbReference type="InterPro" id="IPR004635">
    <property type="entry name" value="Pept_S49_SppA"/>
</dbReference>
<dbReference type="GO" id="GO:0008236">
    <property type="term" value="F:serine-type peptidase activity"/>
    <property type="evidence" value="ECO:0007669"/>
    <property type="project" value="UniProtKB-KW"/>
</dbReference>
<evidence type="ECO:0000256" key="8">
    <source>
        <dbReference type="SAM" id="Phobius"/>
    </source>
</evidence>
<evidence type="ECO:0000256" key="7">
    <source>
        <dbReference type="PIRSR" id="PIRSR001217-1"/>
    </source>
</evidence>
<keyword evidence="4" id="KW-0378">Hydrolase</keyword>
<dbReference type="Gene3D" id="6.20.330.10">
    <property type="match status" value="1"/>
</dbReference>
<comment type="similarity">
    <text evidence="2">Belongs to the peptidase S49 family.</text>
</comment>
<dbReference type="GO" id="GO:0006465">
    <property type="term" value="P:signal peptide processing"/>
    <property type="evidence" value="ECO:0007669"/>
    <property type="project" value="InterPro"/>
</dbReference>
<feature type="active site" description="Nucleophile" evidence="7">
    <location>
        <position position="411"/>
    </location>
</feature>
<reference evidence="10" key="1">
    <citation type="journal article" date="2018" name="Int. J. Syst. Evol. Microbiol.">
        <title>Neptunicella marina gen. nov., sp. nov., isolated from surface seawater.</title>
        <authorList>
            <person name="Liu X."/>
            <person name="Lai Q."/>
            <person name="Du Y."/>
            <person name="Zhang X."/>
            <person name="Liu Z."/>
            <person name="Sun F."/>
            <person name="Shao Z."/>
        </authorList>
    </citation>
    <scope>NUCLEOTIDE SEQUENCE</scope>
    <source>
        <strain evidence="10">S27-2</strain>
    </source>
</reference>
<dbReference type="Gene3D" id="3.90.226.10">
    <property type="entry name" value="2-enoyl-CoA Hydratase, Chain A, domain 1"/>
    <property type="match status" value="3"/>
</dbReference>
<dbReference type="InterPro" id="IPR029045">
    <property type="entry name" value="ClpP/crotonase-like_dom_sf"/>
</dbReference>
<evidence type="ECO:0000256" key="3">
    <source>
        <dbReference type="ARBA" id="ARBA00022670"/>
    </source>
</evidence>
<dbReference type="PIRSF" id="PIRSF001217">
    <property type="entry name" value="Protease_4_SppA"/>
    <property type="match status" value="1"/>
</dbReference>
<dbReference type="GO" id="GO:0016020">
    <property type="term" value="C:membrane"/>
    <property type="evidence" value="ECO:0007669"/>
    <property type="project" value="UniProtKB-SubCell"/>
</dbReference>
<comment type="subcellular location">
    <subcellularLocation>
        <location evidence="1">Membrane</location>
    </subcellularLocation>
</comment>
<evidence type="ECO:0000313" key="11">
    <source>
        <dbReference type="Proteomes" id="UP000601768"/>
    </source>
</evidence>
<dbReference type="NCBIfam" id="TIGR00705">
    <property type="entry name" value="SppA_67K"/>
    <property type="match status" value="1"/>
</dbReference>